<dbReference type="PATRIC" id="fig|162209.4.peg.2321"/>
<evidence type="ECO:0000313" key="7">
    <source>
        <dbReference type="Proteomes" id="UP000061660"/>
    </source>
</evidence>
<dbReference type="InterPro" id="IPR003439">
    <property type="entry name" value="ABC_transporter-like_ATP-bd"/>
</dbReference>
<dbReference type="KEGG" id="pnp:IJ22_21810"/>
<dbReference type="PANTHER" id="PTHR43820:SF4">
    <property type="entry name" value="HIGH-AFFINITY BRANCHED-CHAIN AMINO ACID TRANSPORT ATP-BINDING PROTEIN LIVF"/>
    <property type="match status" value="1"/>
</dbReference>
<dbReference type="GO" id="GO:0016887">
    <property type="term" value="F:ATP hydrolysis activity"/>
    <property type="evidence" value="ECO:0007669"/>
    <property type="project" value="InterPro"/>
</dbReference>
<keyword evidence="2" id="KW-0813">Transport</keyword>
<reference evidence="6 7" key="2">
    <citation type="journal article" date="2016" name="Genome Announc.">
        <title>Complete Genome Sequences of Two Interactive Moderate Thermophiles, Paenibacillus napthalenovorans 32O-Y and Paenibacillus sp. 32O-W.</title>
        <authorList>
            <person name="Butler R.R.III."/>
            <person name="Wang J."/>
            <person name="Stark B.C."/>
            <person name="Pombert J.F."/>
        </authorList>
    </citation>
    <scope>NUCLEOTIDE SEQUENCE [LARGE SCALE GENOMIC DNA]</scope>
    <source>
        <strain evidence="6 7">32O-Y</strain>
    </source>
</reference>
<dbReference type="CDD" id="cd03224">
    <property type="entry name" value="ABC_TM1139_LivF_branched"/>
    <property type="match status" value="1"/>
</dbReference>
<dbReference type="Gene3D" id="3.40.50.300">
    <property type="entry name" value="P-loop containing nucleotide triphosphate hydrolases"/>
    <property type="match status" value="1"/>
</dbReference>
<dbReference type="Proteomes" id="UP000061660">
    <property type="component" value="Chromosome"/>
</dbReference>
<dbReference type="InterPro" id="IPR017871">
    <property type="entry name" value="ABC_transporter-like_CS"/>
</dbReference>
<dbReference type="InterPro" id="IPR027417">
    <property type="entry name" value="P-loop_NTPase"/>
</dbReference>
<evidence type="ECO:0000256" key="5">
    <source>
        <dbReference type="ARBA" id="ARBA00022970"/>
    </source>
</evidence>
<dbReference type="PIRSF" id="PIRSF039137">
    <property type="entry name" value="ABC_branched_ATPase"/>
    <property type="match status" value="1"/>
</dbReference>
<dbReference type="InterPro" id="IPR052156">
    <property type="entry name" value="BCAA_Transport_ATP-bd_LivF"/>
</dbReference>
<dbReference type="PANTHER" id="PTHR43820">
    <property type="entry name" value="HIGH-AFFINITY BRANCHED-CHAIN AMINO ACID TRANSPORT ATP-BINDING PROTEIN LIVF"/>
    <property type="match status" value="1"/>
</dbReference>
<keyword evidence="7" id="KW-1185">Reference proteome</keyword>
<dbReference type="PROSITE" id="PS50893">
    <property type="entry name" value="ABC_TRANSPORTER_2"/>
    <property type="match status" value="1"/>
</dbReference>
<dbReference type="SUPFAM" id="SSF52540">
    <property type="entry name" value="P-loop containing nucleoside triphosphate hydrolases"/>
    <property type="match status" value="1"/>
</dbReference>
<dbReference type="AlphaFoldDB" id="A0A0U2IME8"/>
<dbReference type="PROSITE" id="PS00211">
    <property type="entry name" value="ABC_TRANSPORTER_1"/>
    <property type="match status" value="1"/>
</dbReference>
<keyword evidence="3" id="KW-0547">Nucleotide-binding</keyword>
<protein>
    <submittedName>
        <fullName evidence="6">Amino acid ABC transporter ATPase</fullName>
    </submittedName>
</protein>
<dbReference type="GO" id="GO:0005524">
    <property type="term" value="F:ATP binding"/>
    <property type="evidence" value="ECO:0007669"/>
    <property type="project" value="UniProtKB-KW"/>
</dbReference>
<accession>A0A0U2IME8</accession>
<dbReference type="SMART" id="SM00382">
    <property type="entry name" value="AAA"/>
    <property type="match status" value="1"/>
</dbReference>
<dbReference type="InterPro" id="IPR030660">
    <property type="entry name" value="ABC_branched_ATPase_LivF/BraG"/>
</dbReference>
<organism evidence="6 7">
    <name type="scientific">Paenibacillus naphthalenovorans</name>
    <dbReference type="NCBI Taxonomy" id="162209"/>
    <lineage>
        <taxon>Bacteria</taxon>
        <taxon>Bacillati</taxon>
        <taxon>Bacillota</taxon>
        <taxon>Bacilli</taxon>
        <taxon>Bacillales</taxon>
        <taxon>Paenibacillaceae</taxon>
        <taxon>Paenibacillus</taxon>
    </lineage>
</organism>
<dbReference type="GO" id="GO:0015658">
    <property type="term" value="F:branched-chain amino acid transmembrane transporter activity"/>
    <property type="evidence" value="ECO:0007669"/>
    <property type="project" value="InterPro"/>
</dbReference>
<evidence type="ECO:0000256" key="2">
    <source>
        <dbReference type="ARBA" id="ARBA00022448"/>
    </source>
</evidence>
<evidence type="ECO:0000256" key="4">
    <source>
        <dbReference type="ARBA" id="ARBA00022840"/>
    </source>
</evidence>
<proteinExistence type="inferred from homology"/>
<dbReference type="InterPro" id="IPR003593">
    <property type="entry name" value="AAA+_ATPase"/>
</dbReference>
<gene>
    <name evidence="6" type="ORF">IJ22_21810</name>
</gene>
<comment type="similarity">
    <text evidence="1">Belongs to the ABC transporter superfamily.</text>
</comment>
<evidence type="ECO:0000256" key="1">
    <source>
        <dbReference type="ARBA" id="ARBA00005417"/>
    </source>
</evidence>
<keyword evidence="5" id="KW-0029">Amino-acid transport</keyword>
<reference evidence="7" key="1">
    <citation type="submission" date="2015-12" db="EMBL/GenBank/DDBJ databases">
        <title>Complete genome sequences of two moderately thermophilic Paenibacillus species.</title>
        <authorList>
            <person name="Butler R.III."/>
            <person name="Wang J."/>
            <person name="Stark B.C."/>
            <person name="Pombert J.-F."/>
        </authorList>
    </citation>
    <scope>NUCLEOTIDE SEQUENCE [LARGE SCALE GENOMIC DNA]</scope>
    <source>
        <strain evidence="7">32O-Y</strain>
    </source>
</reference>
<dbReference type="GO" id="GO:0015807">
    <property type="term" value="P:L-amino acid transport"/>
    <property type="evidence" value="ECO:0007669"/>
    <property type="project" value="TreeGrafter"/>
</dbReference>
<keyword evidence="4" id="KW-0067">ATP-binding</keyword>
<sequence>MTGNNALLKIQQLTVNHGHVQAVKQLDLEVREGEIVALIGANGAGKTSVLRCISGIVRAGSGRILFAGTDITRLEPHLIVKAGISHVPEGRGIFADLTVMENLSIGAYIRRGSKEIKADMAEVFQLFPRLAERKKQLAGTMSGGEQQMLSIARALMARPRLLLLDEPSMGLAPLLVREIFRAIRRINRNGVSVLLVEQNTKMALALADRGYVMETGNIVLEGSSDQLKDHHMIKSVYLGMNER</sequence>
<dbReference type="RefSeq" id="WP_373864957.1">
    <property type="nucleotide sequence ID" value="NZ_BJCS01000001.1"/>
</dbReference>
<dbReference type="EMBL" id="CP013652">
    <property type="protein sequence ID" value="ALS22555.1"/>
    <property type="molecule type" value="Genomic_DNA"/>
</dbReference>
<evidence type="ECO:0000256" key="3">
    <source>
        <dbReference type="ARBA" id="ARBA00022741"/>
    </source>
</evidence>
<dbReference type="Pfam" id="PF00005">
    <property type="entry name" value="ABC_tran"/>
    <property type="match status" value="1"/>
</dbReference>
<evidence type="ECO:0000313" key="6">
    <source>
        <dbReference type="EMBL" id="ALS22555.1"/>
    </source>
</evidence>
<dbReference type="STRING" id="162209.IJ22_21810"/>
<name>A0A0U2IME8_9BACL</name>